<dbReference type="InterPro" id="IPR027477">
    <property type="entry name" value="Succ_DH/fumarate_Rdtase_cat_sf"/>
</dbReference>
<dbReference type="GO" id="GO:0033765">
    <property type="term" value="F:steroid dehydrogenase activity, acting on the CH-CH group of donors"/>
    <property type="evidence" value="ECO:0007669"/>
    <property type="project" value="UniProtKB-ARBA"/>
</dbReference>
<accession>A0A6N8JN72</accession>
<dbReference type="Gene3D" id="3.90.700.10">
    <property type="entry name" value="Succinate dehydrogenase/fumarate reductase flavoprotein, catalytic domain"/>
    <property type="match status" value="1"/>
</dbReference>
<dbReference type="EMBL" id="WSRR01000005">
    <property type="protein sequence ID" value="MVX60494.1"/>
    <property type="molecule type" value="Genomic_DNA"/>
</dbReference>
<dbReference type="PANTHER" id="PTHR43400">
    <property type="entry name" value="FUMARATE REDUCTASE"/>
    <property type="match status" value="1"/>
</dbReference>
<comment type="caution">
    <text evidence="7">The sequence shown here is derived from an EMBL/GenBank/DDBJ whole genome shotgun (WGS) entry which is preliminary data.</text>
</comment>
<gene>
    <name evidence="7" type="ORF">GKZ27_03330</name>
</gene>
<keyword evidence="5" id="KW-0732">Signal</keyword>
<dbReference type="InterPro" id="IPR003953">
    <property type="entry name" value="FAD-dep_OxRdtase_2_FAD-bd"/>
</dbReference>
<dbReference type="PANTHER" id="PTHR43400:SF7">
    <property type="entry name" value="FAD-DEPENDENT OXIDOREDUCTASE 2 FAD BINDING DOMAIN-CONTAINING PROTEIN"/>
    <property type="match status" value="1"/>
</dbReference>
<organism evidence="7 8">
    <name type="scientific">Adlercreutzia mucosicola</name>
    <dbReference type="NCBI Taxonomy" id="580026"/>
    <lineage>
        <taxon>Bacteria</taxon>
        <taxon>Bacillati</taxon>
        <taxon>Actinomycetota</taxon>
        <taxon>Coriobacteriia</taxon>
        <taxon>Eggerthellales</taxon>
        <taxon>Eggerthellaceae</taxon>
        <taxon>Adlercreutzia</taxon>
    </lineage>
</organism>
<dbReference type="SUPFAM" id="SSF56425">
    <property type="entry name" value="Succinate dehydrogenase/fumarate reductase flavoprotein, catalytic domain"/>
    <property type="match status" value="1"/>
</dbReference>
<proteinExistence type="predicted"/>
<dbReference type="Pfam" id="PF00890">
    <property type="entry name" value="FAD_binding_2"/>
    <property type="match status" value="1"/>
</dbReference>
<feature type="chain" id="PRO_5039083453" evidence="5">
    <location>
        <begin position="29"/>
        <end position="581"/>
    </location>
</feature>
<feature type="domain" description="FAD-dependent oxidoreductase 2 FAD-binding" evidence="6">
    <location>
        <begin position="84"/>
        <end position="547"/>
    </location>
</feature>
<dbReference type="PROSITE" id="PS51257">
    <property type="entry name" value="PROKAR_LIPOPROTEIN"/>
    <property type="match status" value="1"/>
</dbReference>
<evidence type="ECO:0000313" key="7">
    <source>
        <dbReference type="EMBL" id="MVX60494.1"/>
    </source>
</evidence>
<dbReference type="AlphaFoldDB" id="A0A6N8JN72"/>
<feature type="signal peptide" evidence="5">
    <location>
        <begin position="1"/>
        <end position="28"/>
    </location>
</feature>
<evidence type="ECO:0000256" key="2">
    <source>
        <dbReference type="ARBA" id="ARBA00022630"/>
    </source>
</evidence>
<dbReference type="PROSITE" id="PS51318">
    <property type="entry name" value="TAT"/>
    <property type="match status" value="1"/>
</dbReference>
<keyword evidence="2" id="KW-0285">Flavoprotein</keyword>
<protein>
    <submittedName>
        <fullName evidence="7">FAD-binding protein</fullName>
    </submittedName>
</protein>
<dbReference type="Proteomes" id="UP000463388">
    <property type="component" value="Unassembled WGS sequence"/>
</dbReference>
<keyword evidence="8" id="KW-1185">Reference proteome</keyword>
<keyword evidence="3" id="KW-0274">FAD</keyword>
<name>A0A6N8JN72_9ACTN</name>
<evidence type="ECO:0000313" key="8">
    <source>
        <dbReference type="Proteomes" id="UP000463388"/>
    </source>
</evidence>
<keyword evidence="4" id="KW-0560">Oxidoreductase</keyword>
<reference evidence="7 8" key="1">
    <citation type="submission" date="2019-12" db="EMBL/GenBank/DDBJ databases">
        <title>Microbes associate with the intestines of laboratory mice.</title>
        <authorList>
            <person name="Navarre W."/>
            <person name="Wong E."/>
        </authorList>
    </citation>
    <scope>NUCLEOTIDE SEQUENCE [LARGE SCALE GENOMIC DNA]</scope>
    <source>
        <strain evidence="7 8">NM66_B29</strain>
    </source>
</reference>
<dbReference type="InterPro" id="IPR006311">
    <property type="entry name" value="TAT_signal"/>
</dbReference>
<dbReference type="InterPro" id="IPR036188">
    <property type="entry name" value="FAD/NAD-bd_sf"/>
</dbReference>
<sequence length="581" mass="62227">MRANVDRRGFVKGAALGAAGLVATGALAACAAPAEKTEQSAAAADGDLASTAGSGVNSADQKWAFEIAPEPIADDQITATEEADVVVVGGGMAGMVTAASCAENGLKVILISASQAPVSRGGSNNGVYSKVMEQMGLPRMDPAWFYRMQYAANGGNFRPELWYKFYNHSEEAINWIIDIAANAGIKTTIESGPEYKEGDPMFTPTAAHAFYVDDEELHGKVGTGEPYIAAEMGRYIAEDLGVDVRWNVKAEQLVRGGTPNGTSGRVDAVLATADGSTYTKYVGTKAVVMATGDFSHDRDMMEKYCPQAVELCDFESEVNYDQGIWMGGLMPGDGHKMELWVGGAWQKEPNNIMLGRPNLPGDQPYTSHTGLMVDNAGRRFMNEDVLGGFACATIMHLPEKTAYCIWGQNRAEAGGPWGAINFVHGEYFTTEEVIERWDNDTDGFNIVKADTREEVIAQLGLPAETIDTIERYNGMCAAGADADFYKTADKLIPIGENDGPFYGAAFTPGFLTSLGGLRTDVHLRVLDATDTPIEGLYNAGCMIGNFYSATYTFAMEGMNYGACCITLPYVLGQELASGELA</sequence>
<dbReference type="OrthoDB" id="3169790at2"/>
<dbReference type="RefSeq" id="WP_160345053.1">
    <property type="nucleotide sequence ID" value="NZ_WSRR01000005.1"/>
</dbReference>
<evidence type="ECO:0000256" key="5">
    <source>
        <dbReference type="SAM" id="SignalP"/>
    </source>
</evidence>
<evidence type="ECO:0000256" key="3">
    <source>
        <dbReference type="ARBA" id="ARBA00022827"/>
    </source>
</evidence>
<evidence type="ECO:0000256" key="1">
    <source>
        <dbReference type="ARBA" id="ARBA00001974"/>
    </source>
</evidence>
<dbReference type="SUPFAM" id="SSF51905">
    <property type="entry name" value="FAD/NAD(P)-binding domain"/>
    <property type="match status" value="1"/>
</dbReference>
<dbReference type="Gene3D" id="3.50.50.60">
    <property type="entry name" value="FAD/NAD(P)-binding domain"/>
    <property type="match status" value="1"/>
</dbReference>
<dbReference type="InterPro" id="IPR050315">
    <property type="entry name" value="FAD-oxidoreductase_2"/>
</dbReference>
<evidence type="ECO:0000259" key="6">
    <source>
        <dbReference type="Pfam" id="PF00890"/>
    </source>
</evidence>
<comment type="cofactor">
    <cofactor evidence="1">
        <name>FAD</name>
        <dbReference type="ChEBI" id="CHEBI:57692"/>
    </cofactor>
</comment>
<evidence type="ECO:0000256" key="4">
    <source>
        <dbReference type="ARBA" id="ARBA00023002"/>
    </source>
</evidence>